<protein>
    <submittedName>
        <fullName evidence="1">Helix-turn-helix transcriptional regulator</fullName>
    </submittedName>
</protein>
<organism evidence="1 2">
    <name type="scientific">Listeria monocytogenes</name>
    <dbReference type="NCBI Taxonomy" id="1639"/>
    <lineage>
        <taxon>Bacteria</taxon>
        <taxon>Bacillati</taxon>
        <taxon>Bacillota</taxon>
        <taxon>Bacilli</taxon>
        <taxon>Bacillales</taxon>
        <taxon>Listeriaceae</taxon>
        <taxon>Listeria</taxon>
    </lineage>
</organism>
<sequence>MNNVNLISDRIIFFINQQNLTINRLATLADIPGATLNDLVNKKGKTVKLDTLTSICPILGISVTEFLDFPPYNEVEK</sequence>
<dbReference type="GO" id="GO:0003677">
    <property type="term" value="F:DNA binding"/>
    <property type="evidence" value="ECO:0007669"/>
    <property type="project" value="InterPro"/>
</dbReference>
<comment type="caution">
    <text evidence="1">The sequence shown here is derived from an EMBL/GenBank/DDBJ whole genome shotgun (WGS) entry which is preliminary data.</text>
</comment>
<accession>A0AAD2RCK3</accession>
<dbReference type="Pfam" id="PF13443">
    <property type="entry name" value="HTH_26"/>
    <property type="match status" value="1"/>
</dbReference>
<reference evidence="1 2" key="1">
    <citation type="submission" date="2019-09" db="EMBL/GenBank/DDBJ databases">
        <authorList>
            <consortium name="PulseNet: The National Subtyping Network for Foodborne Disease Surveillance"/>
            <person name="Tarr C.L."/>
            <person name="Trees E."/>
            <person name="Katz L.S."/>
            <person name="Carleton-Romer H.A."/>
            <person name="Stroika S."/>
            <person name="Kucerova Z."/>
            <person name="Roache K.F."/>
            <person name="Sabol A.L."/>
            <person name="Besser J."/>
            <person name="Gerner-Smidt P."/>
        </authorList>
    </citation>
    <scope>NUCLEOTIDE SEQUENCE [LARGE SCALE GENOMIC DNA]</scope>
    <source>
        <strain evidence="1 2">PNUSAL005692</strain>
    </source>
</reference>
<dbReference type="Proteomes" id="UP000489121">
    <property type="component" value="Unassembled WGS sequence"/>
</dbReference>
<evidence type="ECO:0000313" key="2">
    <source>
        <dbReference type="Proteomes" id="UP000489121"/>
    </source>
</evidence>
<dbReference type="InterPro" id="IPR001387">
    <property type="entry name" value="Cro/C1-type_HTH"/>
</dbReference>
<dbReference type="InterPro" id="IPR010982">
    <property type="entry name" value="Lambda_DNA-bd_dom_sf"/>
</dbReference>
<dbReference type="EMBL" id="AALGDA010000118">
    <property type="protein sequence ID" value="ECY9784468.1"/>
    <property type="molecule type" value="Genomic_DNA"/>
</dbReference>
<proteinExistence type="predicted"/>
<dbReference type="SUPFAM" id="SSF47413">
    <property type="entry name" value="lambda repressor-like DNA-binding domains"/>
    <property type="match status" value="1"/>
</dbReference>
<gene>
    <name evidence="1" type="ORF">F6515_15940</name>
</gene>
<dbReference type="PROSITE" id="PS50943">
    <property type="entry name" value="HTH_CROC1"/>
    <property type="match status" value="1"/>
</dbReference>
<name>A0AAD2RCK3_LISMN</name>
<dbReference type="AlphaFoldDB" id="A0AAD2RCK3"/>
<dbReference type="RefSeq" id="WP_003725140.1">
    <property type="nucleotide sequence ID" value="NC_021827.1"/>
</dbReference>
<dbReference type="Gene3D" id="1.10.260.40">
    <property type="entry name" value="lambda repressor-like DNA-binding domains"/>
    <property type="match status" value="1"/>
</dbReference>
<evidence type="ECO:0000313" key="1">
    <source>
        <dbReference type="EMBL" id="ECY9784468.1"/>
    </source>
</evidence>